<evidence type="ECO:0000256" key="4">
    <source>
        <dbReference type="ARBA" id="ARBA00022691"/>
    </source>
</evidence>
<sequence length="630" mass="73127">MISKDISNFLNELSDDLLIVNKLIVGSYLQFNKISVKNNKLILSCIEGNDVKTISTFIKLIEFKNGKFDFEDVIHLFETSIPSKDISVNGAVYTPNYIKDYIVKETLCKIKDSNLPTIKVSDIACGTGAFLYTVAQEIKQKTNRSYFDIFKQNIYGLDISDYTITRAKILLSLLAITNGEDEKEFEFNLLVGNALNFDWNNQINQFKGFDIVIGNPPYVRAKNLSEETKSLLSNWEVTKTGNPDLYIPFFEIGLKYLKPSGILGYITVNTFKRSVNARNLREYFKTNLFDLKILDFGSSQIFANKSTYTCIVFIAKEKSNEVKYQKITAKDFLNKKIANFTRINYKLLNTKKGWILNKPDVLENINKIESIGIPLGDKFPIRNGLATLSNDVFIFKPVNEDENYFYHQNGKLHKIEKGICRDVIKPNRLKTESEIPTLKEQIIFPYYQENAQANLFDYKSNKKIAFEEDYFKTNFPNAYKYLEGNKVQLLNRDKGKNAKYKWFEFGRTQALNDLGKKLLFPYMAGQPYFVYTDQDDLLLYAGYAIYFDSERELKVLKRILESKLFWYYIKKTSKPYSGNYFALAKNYVKDFGICNLNENEKNYLLETESLEDRNDFLFKKYNINPKAIAD</sequence>
<dbReference type="GO" id="GO:0003677">
    <property type="term" value="F:DNA binding"/>
    <property type="evidence" value="ECO:0007669"/>
    <property type="project" value="UniProtKB-KW"/>
</dbReference>
<dbReference type="AlphaFoldDB" id="A0A176T3A1"/>
<evidence type="ECO:0000256" key="6">
    <source>
        <dbReference type="ARBA" id="ARBA00023125"/>
    </source>
</evidence>
<dbReference type="GO" id="GO:0009307">
    <property type="term" value="P:DNA restriction-modification system"/>
    <property type="evidence" value="ECO:0007669"/>
    <property type="project" value="UniProtKB-KW"/>
</dbReference>
<evidence type="ECO:0000259" key="8">
    <source>
        <dbReference type="Pfam" id="PF07669"/>
    </source>
</evidence>
<keyword evidence="10" id="KW-1185">Reference proteome</keyword>
<dbReference type="Proteomes" id="UP000076923">
    <property type="component" value="Unassembled WGS sequence"/>
</dbReference>
<dbReference type="InterPro" id="IPR002052">
    <property type="entry name" value="DNA_methylase_N6_adenine_CS"/>
</dbReference>
<dbReference type="OrthoDB" id="32195at2"/>
<evidence type="ECO:0000256" key="1">
    <source>
        <dbReference type="ARBA" id="ARBA00011900"/>
    </source>
</evidence>
<dbReference type="EMBL" id="LVWE01000060">
    <property type="protein sequence ID" value="OAD42372.1"/>
    <property type="molecule type" value="Genomic_DNA"/>
</dbReference>
<evidence type="ECO:0000256" key="2">
    <source>
        <dbReference type="ARBA" id="ARBA00022603"/>
    </source>
</evidence>
<dbReference type="InterPro" id="IPR011639">
    <property type="entry name" value="MethylTrfase_TaqI-like_dom"/>
</dbReference>
<comment type="caution">
    <text evidence="9">The sequence shown here is derived from an EMBL/GenBank/DDBJ whole genome shotgun (WGS) entry which is preliminary data.</text>
</comment>
<reference evidence="9 10" key="1">
    <citation type="submission" date="2016-02" db="EMBL/GenBank/DDBJ databases">
        <title>Draft genome sequence of Polaribacter atrinae KACC17473.</title>
        <authorList>
            <person name="Shin S.-K."/>
            <person name="Yi H."/>
        </authorList>
    </citation>
    <scope>NUCLEOTIDE SEQUENCE [LARGE SCALE GENOMIC DNA]</scope>
    <source>
        <strain evidence="9 10">KACC 17473</strain>
    </source>
</reference>
<dbReference type="PANTHER" id="PTHR33841">
    <property type="entry name" value="DNA METHYLTRANSFERASE YEEA-RELATED"/>
    <property type="match status" value="1"/>
</dbReference>
<evidence type="ECO:0000256" key="3">
    <source>
        <dbReference type="ARBA" id="ARBA00022679"/>
    </source>
</evidence>
<evidence type="ECO:0000256" key="5">
    <source>
        <dbReference type="ARBA" id="ARBA00022747"/>
    </source>
</evidence>
<dbReference type="GO" id="GO:0032259">
    <property type="term" value="P:methylation"/>
    <property type="evidence" value="ECO:0007669"/>
    <property type="project" value="UniProtKB-KW"/>
</dbReference>
<dbReference type="Gene3D" id="3.40.50.150">
    <property type="entry name" value="Vaccinia Virus protein VP39"/>
    <property type="match status" value="1"/>
</dbReference>
<dbReference type="EC" id="2.1.1.72" evidence="1"/>
<proteinExistence type="predicted"/>
<dbReference type="PANTHER" id="PTHR33841:SF6">
    <property type="entry name" value="TYPE II METHYLTRANSFERASE M.HINDII"/>
    <property type="match status" value="1"/>
</dbReference>
<protein>
    <recommendedName>
        <fullName evidence="1">site-specific DNA-methyltransferase (adenine-specific)</fullName>
        <ecNumber evidence="1">2.1.1.72</ecNumber>
    </recommendedName>
</protein>
<dbReference type="RefSeq" id="WP_068451895.1">
    <property type="nucleotide sequence ID" value="NZ_CP150660.1"/>
</dbReference>
<name>A0A176T3A1_9FLAO</name>
<evidence type="ECO:0000313" key="9">
    <source>
        <dbReference type="EMBL" id="OAD42372.1"/>
    </source>
</evidence>
<dbReference type="PROSITE" id="PS00092">
    <property type="entry name" value="N6_MTASE"/>
    <property type="match status" value="1"/>
</dbReference>
<dbReference type="InterPro" id="IPR050953">
    <property type="entry name" value="N4_N6_ade-DNA_methylase"/>
</dbReference>
<keyword evidence="4" id="KW-0949">S-adenosyl-L-methionine</keyword>
<keyword evidence="3" id="KW-0808">Transferase</keyword>
<dbReference type="Pfam" id="PF07669">
    <property type="entry name" value="Eco57I"/>
    <property type="match status" value="1"/>
</dbReference>
<dbReference type="InterPro" id="IPR029063">
    <property type="entry name" value="SAM-dependent_MTases_sf"/>
</dbReference>
<keyword evidence="5" id="KW-0680">Restriction system</keyword>
<feature type="domain" description="Type II methyltransferase M.TaqI-like" evidence="8">
    <location>
        <begin position="152"/>
        <end position="302"/>
    </location>
</feature>
<keyword evidence="2" id="KW-0489">Methyltransferase</keyword>
<dbReference type="STRING" id="1333662.LPB303_14840"/>
<keyword evidence="6" id="KW-0238">DNA-binding</keyword>
<organism evidence="9 10">
    <name type="scientific">Polaribacter atrinae</name>
    <dbReference type="NCBI Taxonomy" id="1333662"/>
    <lineage>
        <taxon>Bacteria</taxon>
        <taxon>Pseudomonadati</taxon>
        <taxon>Bacteroidota</taxon>
        <taxon>Flavobacteriia</taxon>
        <taxon>Flavobacteriales</taxon>
        <taxon>Flavobacteriaceae</taxon>
    </lineage>
</organism>
<dbReference type="GO" id="GO:0009007">
    <property type="term" value="F:site-specific DNA-methyltransferase (adenine-specific) activity"/>
    <property type="evidence" value="ECO:0007669"/>
    <property type="project" value="UniProtKB-EC"/>
</dbReference>
<evidence type="ECO:0000256" key="7">
    <source>
        <dbReference type="ARBA" id="ARBA00047942"/>
    </source>
</evidence>
<dbReference type="SUPFAM" id="SSF53335">
    <property type="entry name" value="S-adenosyl-L-methionine-dependent methyltransferases"/>
    <property type="match status" value="1"/>
</dbReference>
<accession>A0A176T3A1</accession>
<gene>
    <name evidence="9" type="ORF">LPB303_14840</name>
</gene>
<comment type="catalytic activity">
    <reaction evidence="7">
        <text>a 2'-deoxyadenosine in DNA + S-adenosyl-L-methionine = an N(6)-methyl-2'-deoxyadenosine in DNA + S-adenosyl-L-homocysteine + H(+)</text>
        <dbReference type="Rhea" id="RHEA:15197"/>
        <dbReference type="Rhea" id="RHEA-COMP:12418"/>
        <dbReference type="Rhea" id="RHEA-COMP:12419"/>
        <dbReference type="ChEBI" id="CHEBI:15378"/>
        <dbReference type="ChEBI" id="CHEBI:57856"/>
        <dbReference type="ChEBI" id="CHEBI:59789"/>
        <dbReference type="ChEBI" id="CHEBI:90615"/>
        <dbReference type="ChEBI" id="CHEBI:90616"/>
        <dbReference type="EC" id="2.1.1.72"/>
    </reaction>
</comment>
<dbReference type="CDD" id="cd02440">
    <property type="entry name" value="AdoMet_MTases"/>
    <property type="match status" value="1"/>
</dbReference>
<dbReference type="PRINTS" id="PR00507">
    <property type="entry name" value="N12N6MTFRASE"/>
</dbReference>
<evidence type="ECO:0000313" key="10">
    <source>
        <dbReference type="Proteomes" id="UP000076923"/>
    </source>
</evidence>